<evidence type="ECO:0000313" key="3">
    <source>
        <dbReference type="EMBL" id="GAB1316496.1"/>
    </source>
</evidence>
<proteinExistence type="predicted"/>
<feature type="region of interest" description="Disordered" evidence="1">
    <location>
        <begin position="327"/>
        <end position="360"/>
    </location>
</feature>
<feature type="transmembrane region" description="Helical" evidence="2">
    <location>
        <begin position="52"/>
        <end position="73"/>
    </location>
</feature>
<keyword evidence="4" id="KW-1185">Reference proteome</keyword>
<dbReference type="PANTHER" id="PTHR11863">
    <property type="entry name" value="STEROL DESATURASE"/>
    <property type="match status" value="1"/>
</dbReference>
<feature type="transmembrane region" description="Helical" evidence="2">
    <location>
        <begin position="12"/>
        <end position="32"/>
    </location>
</feature>
<evidence type="ECO:0000256" key="2">
    <source>
        <dbReference type="SAM" id="Phobius"/>
    </source>
</evidence>
<name>A0ABQ0GFG0_9PEZI</name>
<accession>A0ABQ0GFG0</accession>
<dbReference type="GeneID" id="98177449"/>
<dbReference type="InterPro" id="IPR050307">
    <property type="entry name" value="Sterol_Desaturase_Related"/>
</dbReference>
<dbReference type="EMBL" id="BAAFSV010000003">
    <property type="protein sequence ID" value="GAB1316496.1"/>
    <property type="molecule type" value="Genomic_DNA"/>
</dbReference>
<reference evidence="3 4" key="1">
    <citation type="submission" date="2024-09" db="EMBL/GenBank/DDBJ databases">
        <title>Itraconazole resistance in Madurella fahalii resulting from another homologue of gene encoding cytochrome P450 14-alpha sterol demethylase (CYP51).</title>
        <authorList>
            <person name="Yoshioka I."/>
            <person name="Fahal A.H."/>
            <person name="Kaneko S."/>
            <person name="Yaguchi T."/>
        </authorList>
    </citation>
    <scope>NUCLEOTIDE SEQUENCE [LARGE SCALE GENOMIC DNA]</scope>
    <source>
        <strain evidence="3 4">IFM 68171</strain>
    </source>
</reference>
<dbReference type="RefSeq" id="XP_070918227.1">
    <property type="nucleotide sequence ID" value="XM_071062126.1"/>
</dbReference>
<evidence type="ECO:0000313" key="4">
    <source>
        <dbReference type="Proteomes" id="UP001628179"/>
    </source>
</evidence>
<keyword evidence="2" id="KW-1133">Transmembrane helix</keyword>
<keyword evidence="2" id="KW-0472">Membrane</keyword>
<comment type="caution">
    <text evidence="3">The sequence shown here is derived from an EMBL/GenBank/DDBJ whole genome shotgun (WGS) entry which is preliminary data.</text>
</comment>
<gene>
    <name evidence="3" type="ORF">MFIFM68171_06706</name>
</gene>
<protein>
    <submittedName>
        <fullName evidence="3">Fatty acid hydroxylase domain-containing protein</fullName>
    </submittedName>
</protein>
<dbReference type="Proteomes" id="UP001628179">
    <property type="component" value="Unassembled WGS sequence"/>
</dbReference>
<organism evidence="3 4">
    <name type="scientific">Madurella fahalii</name>
    <dbReference type="NCBI Taxonomy" id="1157608"/>
    <lineage>
        <taxon>Eukaryota</taxon>
        <taxon>Fungi</taxon>
        <taxon>Dikarya</taxon>
        <taxon>Ascomycota</taxon>
        <taxon>Pezizomycotina</taxon>
        <taxon>Sordariomycetes</taxon>
        <taxon>Sordariomycetidae</taxon>
        <taxon>Sordariales</taxon>
        <taxon>Sordariales incertae sedis</taxon>
        <taxon>Madurella</taxon>
    </lineage>
</organism>
<evidence type="ECO:0000256" key="1">
    <source>
        <dbReference type="SAM" id="MobiDB-lite"/>
    </source>
</evidence>
<keyword evidence="2" id="KW-0812">Transmembrane</keyword>
<sequence>MDILLSLPILSYFTSASLTSWSTSLNLLFFYMTWSTLVLSHNPIKIEIVGTTALRIALWLVPSLFFLAFDALLPSLSESLKFKGASALPPRNTKSLAKPAGLALLNLTLETALEAAVSVVLATVLKTPVFRTSTTLPLPWQMIKHISLLFAAREVLTYYIHRHLLHGQPAPSVPVRQRRPDGGRLARLHGASPPHARAAPPFSLLAKADHPGPHLLHRFLPVYLPALLLHPAGLHLLTYLVFVALATLEETLAMSGYAVIPGIVMGGIARRTAVHHCGGGGSSGNFGNWGVLDWAHGTSLGRDVVGDLHAEAGKHALKERAEGAVDDAGGALRGGMEGLRKGRKASSGVRKGGRNGSGGE</sequence>